<dbReference type="GO" id="GO:0046677">
    <property type="term" value="P:response to antibiotic"/>
    <property type="evidence" value="ECO:0007669"/>
    <property type="project" value="UniProtKB-KW"/>
</dbReference>
<evidence type="ECO:0000313" key="10">
    <source>
        <dbReference type="EMBL" id="TYP79027.1"/>
    </source>
</evidence>
<feature type="domain" description="Aminoglycoside phosphotransferase" evidence="9">
    <location>
        <begin position="46"/>
        <end position="134"/>
    </location>
</feature>
<dbReference type="OrthoDB" id="3806873at2"/>
<evidence type="ECO:0000256" key="2">
    <source>
        <dbReference type="ARBA" id="ARBA00022679"/>
    </source>
</evidence>
<dbReference type="InterPro" id="IPR024165">
    <property type="entry name" value="Kan/Strep_kinase"/>
</dbReference>
<reference evidence="10 11" key="1">
    <citation type="submission" date="2019-07" db="EMBL/GenBank/DDBJ databases">
        <title>Genomic Encyclopedia of Type Strains, Phase III (KMG-III): the genomes of soil and plant-associated and newly described type strains.</title>
        <authorList>
            <person name="Whitman W."/>
        </authorList>
    </citation>
    <scope>NUCLEOTIDE SEQUENCE [LARGE SCALE GENOMIC DNA]</scope>
    <source>
        <strain evidence="10 11">BL24</strain>
    </source>
</reference>
<accession>A0A5S5CJF0</accession>
<keyword evidence="8" id="KW-0479">Metal-binding</keyword>
<evidence type="ECO:0000256" key="1">
    <source>
        <dbReference type="ARBA" id="ARBA00006219"/>
    </source>
</evidence>
<evidence type="ECO:0000256" key="5">
    <source>
        <dbReference type="ARBA" id="ARBA00022840"/>
    </source>
</evidence>
<dbReference type="Gene3D" id="3.90.1200.10">
    <property type="match status" value="1"/>
</dbReference>
<dbReference type="CDD" id="cd05150">
    <property type="entry name" value="APH"/>
    <property type="match status" value="1"/>
</dbReference>
<keyword evidence="2" id="KW-0808">Transferase</keyword>
<evidence type="ECO:0000259" key="9">
    <source>
        <dbReference type="Pfam" id="PF01636"/>
    </source>
</evidence>
<feature type="binding site" evidence="8">
    <location>
        <position position="177"/>
    </location>
    <ligand>
        <name>Mg(2+)</name>
        <dbReference type="ChEBI" id="CHEBI:18420"/>
    </ligand>
</feature>
<proteinExistence type="inferred from homology"/>
<sequence length="232" mass="26326">MEKKRIAFNAGALPLGIRSLFQGADVYDSSCSELARTLFVDGPKRCYVKIGTKSALESEAIMGSFLHRHRLSPEPFAYETDDDHDYLVTEAIDGEDGTDPAFLEQPAKLAFAFGEHLRMLHTLPLEGCPYPNRTNELLVEHRSSKIYSPATDPVVMHGDYCLPNIILIEFAFRAFIDVGHGGVGDRHYDLTWGLWSLQHNLKSDAFGDHFLNGYGRTYFDDFNLRYFRNLIR</sequence>
<dbReference type="GO" id="GO:0005524">
    <property type="term" value="F:ATP binding"/>
    <property type="evidence" value="ECO:0007669"/>
    <property type="project" value="UniProtKB-KW"/>
</dbReference>
<protein>
    <submittedName>
        <fullName evidence="10">Kanamycin kinase</fullName>
    </submittedName>
</protein>
<evidence type="ECO:0000313" key="11">
    <source>
        <dbReference type="Proteomes" id="UP000323257"/>
    </source>
</evidence>
<dbReference type="GO" id="GO:0016773">
    <property type="term" value="F:phosphotransferase activity, alcohol group as acceptor"/>
    <property type="evidence" value="ECO:0007669"/>
    <property type="project" value="InterPro"/>
</dbReference>
<keyword evidence="5" id="KW-0067">ATP-binding</keyword>
<gene>
    <name evidence="10" type="ORF">BCM02_101142</name>
</gene>
<feature type="domain" description="Aminoglycoside phosphotransferase" evidence="9">
    <location>
        <begin position="151"/>
        <end position="217"/>
    </location>
</feature>
<keyword evidence="4 10" id="KW-0418">Kinase</keyword>
<evidence type="ECO:0000256" key="7">
    <source>
        <dbReference type="PIRSR" id="PIRSR000706-1"/>
    </source>
</evidence>
<organism evidence="10 11">
    <name type="scientific">Paenibacillus methanolicus</name>
    <dbReference type="NCBI Taxonomy" id="582686"/>
    <lineage>
        <taxon>Bacteria</taxon>
        <taxon>Bacillati</taxon>
        <taxon>Bacillota</taxon>
        <taxon>Bacilli</taxon>
        <taxon>Bacillales</taxon>
        <taxon>Paenibacillaceae</taxon>
        <taxon>Paenibacillus</taxon>
    </lineage>
</organism>
<comment type="similarity">
    <text evidence="1">Belongs to the aminoglycoside phosphotransferase family.</text>
</comment>
<dbReference type="Pfam" id="PF01636">
    <property type="entry name" value="APH"/>
    <property type="match status" value="2"/>
</dbReference>
<dbReference type="RefSeq" id="WP_148927140.1">
    <property type="nucleotide sequence ID" value="NZ_VNHS01000001.1"/>
</dbReference>
<dbReference type="GO" id="GO:0016301">
    <property type="term" value="F:kinase activity"/>
    <property type="evidence" value="ECO:0007669"/>
    <property type="project" value="UniProtKB-KW"/>
</dbReference>
<dbReference type="SUPFAM" id="SSF56112">
    <property type="entry name" value="Protein kinase-like (PK-like)"/>
    <property type="match status" value="1"/>
</dbReference>
<evidence type="ECO:0000256" key="3">
    <source>
        <dbReference type="ARBA" id="ARBA00022741"/>
    </source>
</evidence>
<dbReference type="Proteomes" id="UP000323257">
    <property type="component" value="Unassembled WGS sequence"/>
</dbReference>
<keyword evidence="11" id="KW-1185">Reference proteome</keyword>
<dbReference type="InterPro" id="IPR011009">
    <property type="entry name" value="Kinase-like_dom_sf"/>
</dbReference>
<keyword evidence="8" id="KW-0460">Magnesium</keyword>
<dbReference type="GO" id="GO:0046872">
    <property type="term" value="F:metal ion binding"/>
    <property type="evidence" value="ECO:0007669"/>
    <property type="project" value="UniProtKB-KW"/>
</dbReference>
<feature type="active site" description="Proton acceptor" evidence="7">
    <location>
        <position position="159"/>
    </location>
</feature>
<evidence type="ECO:0000256" key="4">
    <source>
        <dbReference type="ARBA" id="ARBA00022777"/>
    </source>
</evidence>
<evidence type="ECO:0000256" key="8">
    <source>
        <dbReference type="PIRSR" id="PIRSR000706-2"/>
    </source>
</evidence>
<name>A0A5S5CJF0_9BACL</name>
<dbReference type="InterPro" id="IPR002575">
    <property type="entry name" value="Aminoglycoside_PTrfase"/>
</dbReference>
<feature type="binding site" evidence="8">
    <location>
        <position position="164"/>
    </location>
    <ligand>
        <name>Mg(2+)</name>
        <dbReference type="ChEBI" id="CHEBI:18420"/>
    </ligand>
</feature>
<keyword evidence="3" id="KW-0547">Nucleotide-binding</keyword>
<comment type="caution">
    <text evidence="10">The sequence shown here is derived from an EMBL/GenBank/DDBJ whole genome shotgun (WGS) entry which is preliminary data.</text>
</comment>
<keyword evidence="6" id="KW-0046">Antibiotic resistance</keyword>
<dbReference type="EMBL" id="VNHS01000001">
    <property type="protein sequence ID" value="TYP79027.1"/>
    <property type="molecule type" value="Genomic_DNA"/>
</dbReference>
<evidence type="ECO:0000256" key="6">
    <source>
        <dbReference type="ARBA" id="ARBA00023251"/>
    </source>
</evidence>
<dbReference type="PIRSF" id="PIRSF000706">
    <property type="entry name" value="Kanamycin_kin"/>
    <property type="match status" value="1"/>
</dbReference>
<dbReference type="AlphaFoldDB" id="A0A5S5CJF0"/>